<feature type="transmembrane region" description="Helical" evidence="5">
    <location>
        <begin position="29"/>
        <end position="46"/>
    </location>
</feature>
<dbReference type="GO" id="GO:0005886">
    <property type="term" value="C:plasma membrane"/>
    <property type="evidence" value="ECO:0007669"/>
    <property type="project" value="TreeGrafter"/>
</dbReference>
<accession>A0A2T2YGM6</accession>
<evidence type="ECO:0000256" key="5">
    <source>
        <dbReference type="SAM" id="Phobius"/>
    </source>
</evidence>
<keyword evidence="2 5" id="KW-0812">Transmembrane</keyword>
<evidence type="ECO:0000259" key="6">
    <source>
        <dbReference type="Pfam" id="PF01957"/>
    </source>
</evidence>
<gene>
    <name evidence="7" type="ORF">AHMF7605_14750</name>
</gene>
<sequence length="155" mass="16918">MDLITVLILVFIGLVLLLVELIFLPGTTLIGILGFLVLAGGVWLGYEKMGVANGHVILSVALVLSIAIVFFSFKADVWSKFALKDVNHSRVNENVKPQLQEGDTGRTLSALRPSGTAMFQDQHYEVHTNGEFLNAGTPVIITRINHHKVIVKQAS</sequence>
<dbReference type="RefSeq" id="WP_106930563.1">
    <property type="nucleotide sequence ID" value="NZ_PYFT01000001.1"/>
</dbReference>
<dbReference type="InterPro" id="IPR002810">
    <property type="entry name" value="NfeD-like_C"/>
</dbReference>
<evidence type="ECO:0000256" key="2">
    <source>
        <dbReference type="ARBA" id="ARBA00022692"/>
    </source>
</evidence>
<dbReference type="Proteomes" id="UP000240357">
    <property type="component" value="Unassembled WGS sequence"/>
</dbReference>
<dbReference type="Gene3D" id="2.40.50.140">
    <property type="entry name" value="Nucleic acid-binding proteins"/>
    <property type="match status" value="1"/>
</dbReference>
<comment type="subcellular location">
    <subcellularLocation>
        <location evidence="1">Membrane</location>
        <topology evidence="1">Multi-pass membrane protein</topology>
    </subcellularLocation>
</comment>
<keyword evidence="4 5" id="KW-0472">Membrane</keyword>
<comment type="caution">
    <text evidence="7">The sequence shown here is derived from an EMBL/GenBank/DDBJ whole genome shotgun (WGS) entry which is preliminary data.</text>
</comment>
<dbReference type="PANTHER" id="PTHR33507">
    <property type="entry name" value="INNER MEMBRANE PROTEIN YBBJ"/>
    <property type="match status" value="1"/>
</dbReference>
<proteinExistence type="predicted"/>
<keyword evidence="8" id="KW-1185">Reference proteome</keyword>
<evidence type="ECO:0000313" key="8">
    <source>
        <dbReference type="Proteomes" id="UP000240357"/>
    </source>
</evidence>
<evidence type="ECO:0000256" key="4">
    <source>
        <dbReference type="ARBA" id="ARBA00023136"/>
    </source>
</evidence>
<feature type="transmembrane region" description="Helical" evidence="5">
    <location>
        <begin position="52"/>
        <end position="73"/>
    </location>
</feature>
<dbReference type="AlphaFoldDB" id="A0A2T2YGM6"/>
<organism evidence="7 8">
    <name type="scientific">Adhaeribacter arboris</name>
    <dbReference type="NCBI Taxonomy" id="2072846"/>
    <lineage>
        <taxon>Bacteria</taxon>
        <taxon>Pseudomonadati</taxon>
        <taxon>Bacteroidota</taxon>
        <taxon>Cytophagia</taxon>
        <taxon>Cytophagales</taxon>
        <taxon>Hymenobacteraceae</taxon>
        <taxon>Adhaeribacter</taxon>
    </lineage>
</organism>
<feature type="domain" description="NfeD-like C-terminal" evidence="6">
    <location>
        <begin position="102"/>
        <end position="152"/>
    </location>
</feature>
<protein>
    <recommendedName>
        <fullName evidence="6">NfeD-like C-terminal domain-containing protein</fullName>
    </recommendedName>
</protein>
<dbReference type="Pfam" id="PF01957">
    <property type="entry name" value="NfeD"/>
    <property type="match status" value="1"/>
</dbReference>
<reference evidence="7 8" key="1">
    <citation type="submission" date="2018-03" db="EMBL/GenBank/DDBJ databases">
        <title>Adhaeribacter sp. HMF7605 Genome sequencing and assembly.</title>
        <authorList>
            <person name="Kang H."/>
            <person name="Kang J."/>
            <person name="Cha I."/>
            <person name="Kim H."/>
            <person name="Joh K."/>
        </authorList>
    </citation>
    <scope>NUCLEOTIDE SEQUENCE [LARGE SCALE GENOMIC DNA]</scope>
    <source>
        <strain evidence="7 8">HMF7605</strain>
    </source>
</reference>
<feature type="transmembrane region" description="Helical" evidence="5">
    <location>
        <begin position="6"/>
        <end position="24"/>
    </location>
</feature>
<keyword evidence="3 5" id="KW-1133">Transmembrane helix</keyword>
<evidence type="ECO:0000313" key="7">
    <source>
        <dbReference type="EMBL" id="PSR54677.1"/>
    </source>
</evidence>
<evidence type="ECO:0000256" key="3">
    <source>
        <dbReference type="ARBA" id="ARBA00022989"/>
    </source>
</evidence>
<dbReference type="EMBL" id="PYFT01000001">
    <property type="protein sequence ID" value="PSR54677.1"/>
    <property type="molecule type" value="Genomic_DNA"/>
</dbReference>
<dbReference type="InterPro" id="IPR052165">
    <property type="entry name" value="Membrane_assoc_protease"/>
</dbReference>
<name>A0A2T2YGM6_9BACT</name>
<dbReference type="PANTHER" id="PTHR33507:SF3">
    <property type="entry name" value="INNER MEMBRANE PROTEIN YBBJ"/>
    <property type="match status" value="1"/>
</dbReference>
<dbReference type="OrthoDB" id="1120520at2"/>
<dbReference type="InterPro" id="IPR012340">
    <property type="entry name" value="NA-bd_OB-fold"/>
</dbReference>
<evidence type="ECO:0000256" key="1">
    <source>
        <dbReference type="ARBA" id="ARBA00004141"/>
    </source>
</evidence>